<comment type="caution">
    <text evidence="4">The sequence shown here is derived from an EMBL/GenBank/DDBJ whole genome shotgun (WGS) entry which is preliminary data.</text>
</comment>
<evidence type="ECO:0000313" key="4">
    <source>
        <dbReference type="EMBL" id="MCT2588321.1"/>
    </source>
</evidence>
<dbReference type="Gene3D" id="3.40.50.720">
    <property type="entry name" value="NAD(P)-binding Rossmann-like Domain"/>
    <property type="match status" value="1"/>
</dbReference>
<dbReference type="PANTHER" id="PTHR24321">
    <property type="entry name" value="DEHYDROGENASES, SHORT CHAIN"/>
    <property type="match status" value="1"/>
</dbReference>
<dbReference type="Proteomes" id="UP001156441">
    <property type="component" value="Unassembled WGS sequence"/>
</dbReference>
<keyword evidence="5" id="KW-1185">Reference proteome</keyword>
<proteinExistence type="inferred from homology"/>
<evidence type="ECO:0000256" key="2">
    <source>
        <dbReference type="ARBA" id="ARBA00023002"/>
    </source>
</evidence>
<dbReference type="SUPFAM" id="SSF51735">
    <property type="entry name" value="NAD(P)-binding Rossmann-fold domains"/>
    <property type="match status" value="1"/>
</dbReference>
<accession>A0ABT2JKF0</accession>
<gene>
    <name evidence="4" type="ORF">JT362_34955</name>
</gene>
<organism evidence="4 5">
    <name type="scientific">Actinophytocola gossypii</name>
    <dbReference type="NCBI Taxonomy" id="2812003"/>
    <lineage>
        <taxon>Bacteria</taxon>
        <taxon>Bacillati</taxon>
        <taxon>Actinomycetota</taxon>
        <taxon>Actinomycetes</taxon>
        <taxon>Pseudonocardiales</taxon>
        <taxon>Pseudonocardiaceae</taxon>
    </lineage>
</organism>
<comment type="similarity">
    <text evidence="1">Belongs to the short-chain dehydrogenases/reductases (SDR) family.</text>
</comment>
<dbReference type="NCBIfam" id="TIGR03971">
    <property type="entry name" value="SDR_subfam_1"/>
    <property type="match status" value="1"/>
</dbReference>
<dbReference type="PANTHER" id="PTHR24321:SF8">
    <property type="entry name" value="ESTRADIOL 17-BETA-DEHYDROGENASE 8-RELATED"/>
    <property type="match status" value="1"/>
</dbReference>
<sequence length="272" mass="28538">MSRLEGKVAFITGIGRGQGRSHAVRLASEGADIIGVDICHDIDSTAYPMSTKDDLDETVRQVEALGRRIVARVADVRDSAALRQAVQEGVEQLGRLDFAVPNAGISTAHFKITTPEQDEQAWNDVIAVNLTGAWNSVQAAIPYIVAGGRGGSIVFIGSTAGLRGVGAGGYTAAKHGIVGIMRGLANELAEDNIRVNAVHPTAVNTLMATNEGMQAYLADQVANGSHHLNALPVELLEPADVSAAIAFLCSDEGRYITGTNLPVDAGFVNRVD</sequence>
<protein>
    <submittedName>
        <fullName evidence="4">Mycofactocin-coupled SDR family oxidoreductase</fullName>
    </submittedName>
</protein>
<evidence type="ECO:0000256" key="1">
    <source>
        <dbReference type="ARBA" id="ARBA00006484"/>
    </source>
</evidence>
<dbReference type="CDD" id="cd05233">
    <property type="entry name" value="SDR_c"/>
    <property type="match status" value="1"/>
</dbReference>
<dbReference type="InterPro" id="IPR023985">
    <property type="entry name" value="SDR_subfam_1"/>
</dbReference>
<dbReference type="EMBL" id="JAFFZE010000039">
    <property type="protein sequence ID" value="MCT2588321.1"/>
    <property type="molecule type" value="Genomic_DNA"/>
</dbReference>
<keyword evidence="3" id="KW-0520">NAD</keyword>
<name>A0ABT2JKF0_9PSEU</name>
<dbReference type="PRINTS" id="PR00080">
    <property type="entry name" value="SDRFAMILY"/>
</dbReference>
<dbReference type="InterPro" id="IPR002347">
    <property type="entry name" value="SDR_fam"/>
</dbReference>
<dbReference type="InterPro" id="IPR036291">
    <property type="entry name" value="NAD(P)-bd_dom_sf"/>
</dbReference>
<evidence type="ECO:0000256" key="3">
    <source>
        <dbReference type="ARBA" id="ARBA00023027"/>
    </source>
</evidence>
<dbReference type="PRINTS" id="PR00081">
    <property type="entry name" value="GDHRDH"/>
</dbReference>
<reference evidence="4 5" key="1">
    <citation type="submission" date="2021-02" db="EMBL/GenBank/DDBJ databases">
        <title>Actinophytocola xerophila sp. nov., isolated from soil of cotton cropping field.</title>
        <authorList>
            <person name="Huang R."/>
            <person name="Chen X."/>
            <person name="Ge X."/>
            <person name="Liu W."/>
        </authorList>
    </citation>
    <scope>NUCLEOTIDE SEQUENCE [LARGE SCALE GENOMIC DNA]</scope>
    <source>
        <strain evidence="4 5">S1-96</strain>
    </source>
</reference>
<dbReference type="Pfam" id="PF13561">
    <property type="entry name" value="adh_short_C2"/>
    <property type="match status" value="1"/>
</dbReference>
<dbReference type="NCBIfam" id="NF009467">
    <property type="entry name" value="PRK12826.1-3"/>
    <property type="match status" value="1"/>
</dbReference>
<keyword evidence="2" id="KW-0560">Oxidoreductase</keyword>
<evidence type="ECO:0000313" key="5">
    <source>
        <dbReference type="Proteomes" id="UP001156441"/>
    </source>
</evidence>